<feature type="transmembrane region" description="Helical" evidence="5">
    <location>
        <begin position="161"/>
        <end position="183"/>
    </location>
</feature>
<evidence type="ECO:0000256" key="2">
    <source>
        <dbReference type="ARBA" id="ARBA00022692"/>
    </source>
</evidence>
<feature type="transmembrane region" description="Helical" evidence="5">
    <location>
        <begin position="195"/>
        <end position="210"/>
    </location>
</feature>
<dbReference type="KEGG" id="dmm:dnm_034830"/>
<comment type="function">
    <text evidence="5">Part of the twin-arginine translocation (Tat) system that transports large folded proteins containing a characteristic twin-arginine motif in their signal peptide across membranes.</text>
</comment>
<evidence type="ECO:0000256" key="5">
    <source>
        <dbReference type="HAMAP-Rule" id="MF_00902"/>
    </source>
</evidence>
<comment type="caution">
    <text evidence="5">Lacks conserved residue(s) required for the propagation of feature annotation.</text>
</comment>
<keyword evidence="7" id="KW-1185">Reference proteome</keyword>
<gene>
    <name evidence="5 6" type="primary">tatC</name>
    <name evidence="6" type="ORF">dnm_034830</name>
</gene>
<protein>
    <recommendedName>
        <fullName evidence="5">Sec-independent protein translocase protein TatC</fullName>
    </recommendedName>
</protein>
<feature type="transmembrane region" description="Helical" evidence="5">
    <location>
        <begin position="20"/>
        <end position="37"/>
    </location>
</feature>
<evidence type="ECO:0000256" key="1">
    <source>
        <dbReference type="ARBA" id="ARBA00004141"/>
    </source>
</evidence>
<dbReference type="NCBIfam" id="TIGR00945">
    <property type="entry name" value="tatC"/>
    <property type="match status" value="1"/>
</dbReference>
<feature type="transmembrane region" description="Helical" evidence="5">
    <location>
        <begin position="74"/>
        <end position="94"/>
    </location>
</feature>
<keyword evidence="2 5" id="KW-0812">Transmembrane</keyword>
<reference evidence="6" key="1">
    <citation type="journal article" date="2021" name="Microb. Physiol.">
        <title>Proteogenomic Insights into the Physiology of Marine, Sulfate-Reducing, Filamentous Desulfonema limicola and Desulfonema magnum.</title>
        <authorList>
            <person name="Schnaars V."/>
            <person name="Wohlbrand L."/>
            <person name="Scheve S."/>
            <person name="Hinrichs C."/>
            <person name="Reinhardt R."/>
            <person name="Rabus R."/>
        </authorList>
    </citation>
    <scope>NUCLEOTIDE SEQUENCE</scope>
    <source>
        <strain evidence="6">4be13</strain>
    </source>
</reference>
<keyword evidence="5" id="KW-0653">Protein transport</keyword>
<dbReference type="PRINTS" id="PR01840">
    <property type="entry name" value="TATCFAMILY"/>
</dbReference>
<keyword evidence="5" id="KW-1003">Cell membrane</keyword>
<dbReference type="Proteomes" id="UP000663722">
    <property type="component" value="Chromosome"/>
</dbReference>
<keyword evidence="5" id="KW-0811">Translocation</keyword>
<dbReference type="PANTHER" id="PTHR30371">
    <property type="entry name" value="SEC-INDEPENDENT PROTEIN TRANSLOCASE PROTEIN TATC"/>
    <property type="match status" value="1"/>
</dbReference>
<evidence type="ECO:0000313" key="7">
    <source>
        <dbReference type="Proteomes" id="UP000663722"/>
    </source>
</evidence>
<dbReference type="RefSeq" id="WP_207682630.1">
    <property type="nucleotide sequence ID" value="NZ_CP061800.1"/>
</dbReference>
<evidence type="ECO:0000313" key="6">
    <source>
        <dbReference type="EMBL" id="QTA87449.1"/>
    </source>
</evidence>
<keyword evidence="3 5" id="KW-1133">Transmembrane helix</keyword>
<dbReference type="GO" id="GO:0065002">
    <property type="term" value="P:intracellular protein transmembrane transport"/>
    <property type="evidence" value="ECO:0007669"/>
    <property type="project" value="TreeGrafter"/>
</dbReference>
<dbReference type="HAMAP" id="MF_00902">
    <property type="entry name" value="TatC"/>
    <property type="match status" value="1"/>
</dbReference>
<keyword evidence="5" id="KW-0813">Transport</keyword>
<sequence>MNENDKLPLTAHLEELRERLIVCFVAVFVGFGISYGFKEQLFEILIQPLISVMGTGDKLIFTGLPEAFFTYLKVAFLAGLMLAAPVILYQFWVFVAPGLYSTEKRILFPIVFLSSFFFIGGALFGYFIVFPMGFKFLLGFASENIQALPSMREYLGFSAKLLLAFGLVFELPLVLTFLARLGIVSVGFLKKNRKYALLLFFIGAALLTPPDVVTQILMAIPLMLLYEISILGARIFGKKKTDEDSNQESVR</sequence>
<dbReference type="EMBL" id="CP061800">
    <property type="protein sequence ID" value="QTA87449.1"/>
    <property type="molecule type" value="Genomic_DNA"/>
</dbReference>
<dbReference type="AlphaFoldDB" id="A0A975GN68"/>
<dbReference type="GO" id="GO:0033281">
    <property type="term" value="C:TAT protein transport complex"/>
    <property type="evidence" value="ECO:0007669"/>
    <property type="project" value="UniProtKB-UniRule"/>
</dbReference>
<evidence type="ECO:0000256" key="4">
    <source>
        <dbReference type="ARBA" id="ARBA00023136"/>
    </source>
</evidence>
<dbReference type="Pfam" id="PF00902">
    <property type="entry name" value="TatC"/>
    <property type="match status" value="1"/>
</dbReference>
<name>A0A975GN68_9BACT</name>
<dbReference type="GO" id="GO:0043953">
    <property type="term" value="P:protein transport by the Tat complex"/>
    <property type="evidence" value="ECO:0007669"/>
    <property type="project" value="UniProtKB-UniRule"/>
</dbReference>
<keyword evidence="4 5" id="KW-0472">Membrane</keyword>
<comment type="similarity">
    <text evidence="5">Belongs to the TatC family.</text>
</comment>
<accession>A0A975GN68</accession>
<comment type="subunit">
    <text evidence="5">Forms a complex with TatA.</text>
</comment>
<organism evidence="6 7">
    <name type="scientific">Desulfonema magnum</name>
    <dbReference type="NCBI Taxonomy" id="45655"/>
    <lineage>
        <taxon>Bacteria</taxon>
        <taxon>Pseudomonadati</taxon>
        <taxon>Thermodesulfobacteriota</taxon>
        <taxon>Desulfobacteria</taxon>
        <taxon>Desulfobacterales</taxon>
        <taxon>Desulfococcaceae</taxon>
        <taxon>Desulfonema</taxon>
    </lineage>
</organism>
<feature type="transmembrane region" description="Helical" evidence="5">
    <location>
        <begin position="106"/>
        <end position="129"/>
    </location>
</feature>
<comment type="subcellular location">
    <subcellularLocation>
        <location evidence="5">Cell membrane</location>
        <topology evidence="5">Multi-pass membrane protein</topology>
    </subcellularLocation>
    <subcellularLocation>
        <location evidence="1">Membrane</location>
        <topology evidence="1">Multi-pass membrane protein</topology>
    </subcellularLocation>
</comment>
<dbReference type="GO" id="GO:0009977">
    <property type="term" value="F:proton motive force dependent protein transmembrane transporter activity"/>
    <property type="evidence" value="ECO:0007669"/>
    <property type="project" value="TreeGrafter"/>
</dbReference>
<proteinExistence type="inferred from homology"/>
<dbReference type="PANTHER" id="PTHR30371:SF0">
    <property type="entry name" value="SEC-INDEPENDENT PROTEIN TRANSLOCASE PROTEIN TATC, CHLOROPLASTIC-RELATED"/>
    <property type="match status" value="1"/>
</dbReference>
<dbReference type="InterPro" id="IPR002033">
    <property type="entry name" value="TatC"/>
</dbReference>
<evidence type="ECO:0000256" key="3">
    <source>
        <dbReference type="ARBA" id="ARBA00022989"/>
    </source>
</evidence>